<gene>
    <name evidence="2" type="ORF">BGZ70_008584</name>
</gene>
<proteinExistence type="predicted"/>
<accession>A0A9P6M1K8</accession>
<dbReference type="AlphaFoldDB" id="A0A9P6M1K8"/>
<feature type="signal peptide" evidence="1">
    <location>
        <begin position="1"/>
        <end position="21"/>
    </location>
</feature>
<dbReference type="Proteomes" id="UP000738359">
    <property type="component" value="Unassembled WGS sequence"/>
</dbReference>
<reference evidence="2" key="1">
    <citation type="journal article" date="2020" name="Fungal Divers.">
        <title>Resolving the Mortierellaceae phylogeny through synthesis of multi-gene phylogenetics and phylogenomics.</title>
        <authorList>
            <person name="Vandepol N."/>
            <person name="Liber J."/>
            <person name="Desiro A."/>
            <person name="Na H."/>
            <person name="Kennedy M."/>
            <person name="Barry K."/>
            <person name="Grigoriev I.V."/>
            <person name="Miller A.N."/>
            <person name="O'Donnell K."/>
            <person name="Stajich J.E."/>
            <person name="Bonito G."/>
        </authorList>
    </citation>
    <scope>NUCLEOTIDE SEQUENCE</scope>
    <source>
        <strain evidence="2">CK1249</strain>
    </source>
</reference>
<dbReference type="Gene3D" id="2.60.20.10">
    <property type="entry name" value="Crystallins"/>
    <property type="match status" value="1"/>
</dbReference>
<protein>
    <submittedName>
        <fullName evidence="2">Uncharacterized protein</fullName>
    </submittedName>
</protein>
<dbReference type="EMBL" id="JAAAHY010000629">
    <property type="protein sequence ID" value="KAF9960492.1"/>
    <property type="molecule type" value="Genomic_DNA"/>
</dbReference>
<sequence length="106" mass="11686">MLKQTLTLLVLMVVVVVHAAAIEVLLCTGPNFMGRCDTYQLPPSKCINFQGKLSFWNNNVTSFRAGSSITFYDDFKSSGENKEFQTGSYQSMQGFGKMAGSTLLKV</sequence>
<comment type="caution">
    <text evidence="2">The sequence shown here is derived from an EMBL/GenBank/DDBJ whole genome shotgun (WGS) entry which is preliminary data.</text>
</comment>
<name>A0A9P6M1K8_MORAP</name>
<feature type="chain" id="PRO_5040128583" evidence="1">
    <location>
        <begin position="22"/>
        <end position="106"/>
    </location>
</feature>
<evidence type="ECO:0000256" key="1">
    <source>
        <dbReference type="SAM" id="SignalP"/>
    </source>
</evidence>
<keyword evidence="3" id="KW-1185">Reference proteome</keyword>
<evidence type="ECO:0000313" key="2">
    <source>
        <dbReference type="EMBL" id="KAF9960492.1"/>
    </source>
</evidence>
<organism evidence="2 3">
    <name type="scientific">Mortierella alpina</name>
    <name type="common">Oleaginous fungus</name>
    <name type="synonym">Mortierella renispora</name>
    <dbReference type="NCBI Taxonomy" id="64518"/>
    <lineage>
        <taxon>Eukaryota</taxon>
        <taxon>Fungi</taxon>
        <taxon>Fungi incertae sedis</taxon>
        <taxon>Mucoromycota</taxon>
        <taxon>Mortierellomycotina</taxon>
        <taxon>Mortierellomycetes</taxon>
        <taxon>Mortierellales</taxon>
        <taxon>Mortierellaceae</taxon>
        <taxon>Mortierella</taxon>
    </lineage>
</organism>
<evidence type="ECO:0000313" key="3">
    <source>
        <dbReference type="Proteomes" id="UP000738359"/>
    </source>
</evidence>
<keyword evidence="1" id="KW-0732">Signal</keyword>